<name>A0A635R8F3_SALET</name>
<dbReference type="AlphaFoldDB" id="A0A635R8F3"/>
<gene>
    <name evidence="1" type="ORF">CB695_16475</name>
</gene>
<evidence type="ECO:0000313" key="1">
    <source>
        <dbReference type="EMBL" id="EDH8303065.1"/>
    </source>
</evidence>
<organism evidence="1">
    <name type="scientific">Salmonella enterica subsp. enterica serovar Chester</name>
    <dbReference type="NCBI Taxonomy" id="149386"/>
    <lineage>
        <taxon>Bacteria</taxon>
        <taxon>Pseudomonadati</taxon>
        <taxon>Pseudomonadota</taxon>
        <taxon>Gammaproteobacteria</taxon>
        <taxon>Enterobacterales</taxon>
        <taxon>Enterobacteriaceae</taxon>
        <taxon>Salmonella</taxon>
    </lineage>
</organism>
<comment type="caution">
    <text evidence="1">The sequence shown here is derived from an EMBL/GenBank/DDBJ whole genome shotgun (WGS) entry which is preliminary data.</text>
</comment>
<dbReference type="EMBL" id="AAMIYH010000015">
    <property type="protein sequence ID" value="EDH8303065.1"/>
    <property type="molecule type" value="Genomic_DNA"/>
</dbReference>
<protein>
    <submittedName>
        <fullName evidence="1">Uncharacterized protein</fullName>
    </submittedName>
</protein>
<proteinExistence type="predicted"/>
<reference evidence="1" key="1">
    <citation type="submission" date="2018-07" db="EMBL/GenBank/DDBJ databases">
        <authorList>
            <person name="Ashton P.M."/>
            <person name="Dallman T."/>
            <person name="Nair S."/>
            <person name="De Pinna E."/>
            <person name="Peters T."/>
            <person name="Grant K."/>
        </authorList>
    </citation>
    <scope>NUCLEOTIDE SEQUENCE</scope>
    <source>
        <strain evidence="1">368335</strain>
    </source>
</reference>
<sequence length="129" mass="15450">MEWSKELIEVCRDPFALWLLCSLRRDDRFYTFVKDPQALSNHVKREETRLETLKEESNTLEPTDAFYVRMMSSTWRNAHRLKAPTLADMVQELARAVSSDHLLYRNIIQQPDSWHDLRLMLIRCQFTFS</sequence>
<accession>A0A635R8F3</accession>